<evidence type="ECO:0000256" key="5">
    <source>
        <dbReference type="SAM" id="Phobius"/>
    </source>
</evidence>
<dbReference type="InterPro" id="IPR036513">
    <property type="entry name" value="STAS_dom_sf"/>
</dbReference>
<dbReference type="EMBL" id="VOXD01000010">
    <property type="protein sequence ID" value="TXF90004.1"/>
    <property type="molecule type" value="Genomic_DNA"/>
</dbReference>
<feature type="transmembrane region" description="Helical" evidence="5">
    <location>
        <begin position="240"/>
        <end position="259"/>
    </location>
</feature>
<reference evidence="7 8" key="1">
    <citation type="submission" date="2019-08" db="EMBL/GenBank/DDBJ databases">
        <title>Lewinella sp. strain SSH13 Genome sequencing and assembly.</title>
        <authorList>
            <person name="Kim I."/>
        </authorList>
    </citation>
    <scope>NUCLEOTIDE SEQUENCE [LARGE SCALE GENOMIC DNA]</scope>
    <source>
        <strain evidence="7 8">SSH13</strain>
    </source>
</reference>
<dbReference type="OrthoDB" id="9771198at2"/>
<feature type="transmembrane region" description="Helical" evidence="5">
    <location>
        <begin position="271"/>
        <end position="295"/>
    </location>
</feature>
<comment type="caution">
    <text evidence="7">The sequence shown here is derived from an EMBL/GenBank/DDBJ whole genome shotgun (WGS) entry which is preliminary data.</text>
</comment>
<evidence type="ECO:0000256" key="2">
    <source>
        <dbReference type="ARBA" id="ARBA00022692"/>
    </source>
</evidence>
<dbReference type="Proteomes" id="UP000321907">
    <property type="component" value="Unassembled WGS sequence"/>
</dbReference>
<dbReference type="InterPro" id="IPR011547">
    <property type="entry name" value="SLC26A/SulP_dom"/>
</dbReference>
<evidence type="ECO:0000259" key="6">
    <source>
        <dbReference type="PROSITE" id="PS50801"/>
    </source>
</evidence>
<feature type="transmembrane region" description="Helical" evidence="5">
    <location>
        <begin position="16"/>
        <end position="35"/>
    </location>
</feature>
<organism evidence="7 8">
    <name type="scientific">Neolewinella aurantiaca</name>
    <dbReference type="NCBI Taxonomy" id="2602767"/>
    <lineage>
        <taxon>Bacteria</taxon>
        <taxon>Pseudomonadati</taxon>
        <taxon>Bacteroidota</taxon>
        <taxon>Saprospiria</taxon>
        <taxon>Saprospirales</taxon>
        <taxon>Lewinellaceae</taxon>
        <taxon>Neolewinella</taxon>
    </lineage>
</organism>
<keyword evidence="8" id="KW-1185">Reference proteome</keyword>
<dbReference type="CDD" id="cd07042">
    <property type="entry name" value="STAS_SulP_like_sulfate_transporter"/>
    <property type="match status" value="1"/>
</dbReference>
<dbReference type="Gene3D" id="3.30.750.24">
    <property type="entry name" value="STAS domain"/>
    <property type="match status" value="1"/>
</dbReference>
<evidence type="ECO:0000256" key="1">
    <source>
        <dbReference type="ARBA" id="ARBA00004141"/>
    </source>
</evidence>
<dbReference type="PANTHER" id="PTHR11814">
    <property type="entry name" value="SULFATE TRANSPORTER"/>
    <property type="match status" value="1"/>
</dbReference>
<feature type="transmembrane region" description="Helical" evidence="5">
    <location>
        <begin position="449"/>
        <end position="478"/>
    </location>
</feature>
<name>A0A5C7FUL4_9BACT</name>
<comment type="subcellular location">
    <subcellularLocation>
        <location evidence="1">Membrane</location>
        <topology evidence="1">Multi-pass membrane protein</topology>
    </subcellularLocation>
</comment>
<dbReference type="Pfam" id="PF01740">
    <property type="entry name" value="STAS"/>
    <property type="match status" value="1"/>
</dbReference>
<dbReference type="GO" id="GO:0055085">
    <property type="term" value="P:transmembrane transport"/>
    <property type="evidence" value="ECO:0007669"/>
    <property type="project" value="InterPro"/>
</dbReference>
<protein>
    <submittedName>
        <fullName evidence="7">SulP family inorganic anion transporter</fullName>
    </submittedName>
</protein>
<dbReference type="SUPFAM" id="SSF52091">
    <property type="entry name" value="SpoIIaa-like"/>
    <property type="match status" value="1"/>
</dbReference>
<feature type="domain" description="STAS" evidence="6">
    <location>
        <begin position="518"/>
        <end position="619"/>
    </location>
</feature>
<sequence>MTNPFTFDFSNLKGDFLGGLTAGIVALPLALAFGAQTALGPMAGLYGAIAIAIIAAMFGGTATQVSGPTAPMTVVSAAIIANAMVETGAETVQEALPLILATFFLAGLIEMIFGIIKLGRYIKYIPYPVVSGFMSGIGVIIVITQLFPLLGYNPQEDTALVESRMVHAEEQILEGIIREEEQRGILKGVMDGTVIAATNEAFSNVTNEEILNEAKRQAKRQASGTVGTLKNILRPFQTNGINWLNFLLAIGTIIVIYGFKRITTAVPSSLVALVAFTIVAFFFIEPGAIPVIGEVEKGLPPFYFGFFSEFSNTNYLLRIIEFAFTLAALGAIDSLLTSVVADNITKTKHDPDQELIGQGLGNMGAAFIGGLPGAGATMRTVINVNSGGKTKISGIIAGVFLLAVLLGLSGIVQYIPNGVLAGILITVGIGIIDYKGFRHLKAIPVGDAVVMLLVLVLTVFVGLLEAVAIGMVLAAMLFMKKTADTVEEGSSTGSFKEFSRDKPWEDEGDLVKRVGDRVFIKHLDGPLFFGFVSSFQAIIQNLPTVEVIIMRMGQVPYIDQSGLYALEDAILDLQSRGIAVVFVGMNPQIRSMMERINLIPGLIDEKYSFETFKECRSWLSMHLEDGTLDQVADRQQEGPVRIGEDIDEM</sequence>
<feature type="transmembrane region" description="Helical" evidence="5">
    <location>
        <begin position="42"/>
        <end position="62"/>
    </location>
</feature>
<gene>
    <name evidence="7" type="ORF">FUA23_08615</name>
</gene>
<dbReference type="Pfam" id="PF00916">
    <property type="entry name" value="Sulfate_transp"/>
    <property type="match status" value="2"/>
</dbReference>
<evidence type="ECO:0000256" key="3">
    <source>
        <dbReference type="ARBA" id="ARBA00022989"/>
    </source>
</evidence>
<dbReference type="RefSeq" id="WP_147930324.1">
    <property type="nucleotide sequence ID" value="NZ_VOXD01000010.1"/>
</dbReference>
<keyword evidence="3 5" id="KW-1133">Transmembrane helix</keyword>
<dbReference type="PROSITE" id="PS50801">
    <property type="entry name" value="STAS"/>
    <property type="match status" value="1"/>
</dbReference>
<feature type="transmembrane region" description="Helical" evidence="5">
    <location>
        <begin position="95"/>
        <end position="115"/>
    </location>
</feature>
<keyword evidence="2 5" id="KW-0812">Transmembrane</keyword>
<keyword evidence="4 5" id="KW-0472">Membrane</keyword>
<feature type="transmembrane region" description="Helical" evidence="5">
    <location>
        <begin position="418"/>
        <end position="437"/>
    </location>
</feature>
<feature type="transmembrane region" description="Helical" evidence="5">
    <location>
        <begin position="315"/>
        <end position="336"/>
    </location>
</feature>
<accession>A0A5C7FUL4</accession>
<dbReference type="InterPro" id="IPR002645">
    <property type="entry name" value="STAS_dom"/>
</dbReference>
<dbReference type="GO" id="GO:0016020">
    <property type="term" value="C:membrane"/>
    <property type="evidence" value="ECO:0007669"/>
    <property type="project" value="UniProtKB-SubCell"/>
</dbReference>
<dbReference type="InterPro" id="IPR001902">
    <property type="entry name" value="SLC26A/SulP_fam"/>
</dbReference>
<proteinExistence type="predicted"/>
<evidence type="ECO:0000256" key="4">
    <source>
        <dbReference type="ARBA" id="ARBA00023136"/>
    </source>
</evidence>
<evidence type="ECO:0000313" key="7">
    <source>
        <dbReference type="EMBL" id="TXF90004.1"/>
    </source>
</evidence>
<feature type="transmembrane region" description="Helical" evidence="5">
    <location>
        <begin position="127"/>
        <end position="147"/>
    </location>
</feature>
<dbReference type="AlphaFoldDB" id="A0A5C7FUL4"/>
<evidence type="ECO:0000313" key="8">
    <source>
        <dbReference type="Proteomes" id="UP000321907"/>
    </source>
</evidence>
<feature type="transmembrane region" description="Helical" evidence="5">
    <location>
        <begin position="392"/>
        <end position="412"/>
    </location>
</feature>